<evidence type="ECO:0000313" key="3">
    <source>
        <dbReference type="Proteomes" id="UP000003287"/>
    </source>
</evidence>
<feature type="domain" description="SpaA-like prealbumin fold" evidence="1">
    <location>
        <begin position="57"/>
        <end position="129"/>
    </location>
</feature>
<proteinExistence type="predicted"/>
<dbReference type="Proteomes" id="UP000003287">
    <property type="component" value="Unassembled WGS sequence"/>
</dbReference>
<dbReference type="Pfam" id="PF17802">
    <property type="entry name" value="SpaA"/>
    <property type="match status" value="1"/>
</dbReference>
<organism evidence="2 3">
    <name type="scientific">Streptococcus constellatus subsp. pharyngis SK1060 = CCUG 46377</name>
    <dbReference type="NCBI Taxonomy" id="1035184"/>
    <lineage>
        <taxon>Bacteria</taxon>
        <taxon>Bacillati</taxon>
        <taxon>Bacillota</taxon>
        <taxon>Bacilli</taxon>
        <taxon>Lactobacillales</taxon>
        <taxon>Streptococcaceae</taxon>
        <taxon>Streptococcus</taxon>
        <taxon>Streptococcus anginosus group</taxon>
    </lineage>
</organism>
<dbReference type="EMBL" id="AFUP01000004">
    <property type="protein sequence ID" value="EGV08202.1"/>
    <property type="molecule type" value="Genomic_DNA"/>
</dbReference>
<evidence type="ECO:0000313" key="2">
    <source>
        <dbReference type="EMBL" id="EGV08202.1"/>
    </source>
</evidence>
<accession>F9P846</accession>
<evidence type="ECO:0000259" key="1">
    <source>
        <dbReference type="Pfam" id="PF17802"/>
    </source>
</evidence>
<protein>
    <submittedName>
        <fullName evidence="2">Cna protein B-type domain protein</fullName>
    </submittedName>
</protein>
<dbReference type="InterPro" id="IPR013783">
    <property type="entry name" value="Ig-like_fold"/>
</dbReference>
<sequence>MVDNITDKKANIYTIVESGEKDGKVVLEGKEYKVTYAGGKVVNTKEVPPPSTPPTKVKFSKKALTENGEELKGATIRLTKEDGSLVKEWVTDGTVKEFELKDGKYTFTEISAPAKYQVATAITFEVKMEKR</sequence>
<dbReference type="Gene3D" id="2.60.40.10">
    <property type="entry name" value="Immunoglobulins"/>
    <property type="match status" value="1"/>
</dbReference>
<gene>
    <name evidence="2" type="ORF">HMPREF1042_1400</name>
</gene>
<dbReference type="InterPro" id="IPR041033">
    <property type="entry name" value="SpaA_PFL_dom_1"/>
</dbReference>
<name>F9P846_STRCV</name>
<dbReference type="AlphaFoldDB" id="F9P846"/>
<reference evidence="2 3" key="1">
    <citation type="submission" date="2011-06" db="EMBL/GenBank/DDBJ databases">
        <authorList>
            <person name="Harkins D.M."/>
            <person name="Madupu R."/>
            <person name="Durkin A.S."/>
            <person name="Torralba M."/>
            <person name="Methe B."/>
            <person name="Sutton G.G."/>
            <person name="Nelson K.E."/>
        </authorList>
    </citation>
    <scope>NUCLEOTIDE SEQUENCE [LARGE SCALE GENOMIC DNA]</scope>
    <source>
        <strain evidence="2 3">SK1060</strain>
    </source>
</reference>